<gene>
    <name evidence="2" type="ORF">FN846DRAFT_912535</name>
</gene>
<dbReference type="OrthoDB" id="9999611at2759"/>
<dbReference type="Proteomes" id="UP000326924">
    <property type="component" value="Unassembled WGS sequence"/>
</dbReference>
<organism evidence="2 3">
    <name type="scientific">Sphaerosporella brunnea</name>
    <dbReference type="NCBI Taxonomy" id="1250544"/>
    <lineage>
        <taxon>Eukaryota</taxon>
        <taxon>Fungi</taxon>
        <taxon>Dikarya</taxon>
        <taxon>Ascomycota</taxon>
        <taxon>Pezizomycotina</taxon>
        <taxon>Pezizomycetes</taxon>
        <taxon>Pezizales</taxon>
        <taxon>Pyronemataceae</taxon>
        <taxon>Sphaerosporella</taxon>
    </lineage>
</organism>
<feature type="compositionally biased region" description="Basic and acidic residues" evidence="1">
    <location>
        <begin position="66"/>
        <end position="88"/>
    </location>
</feature>
<comment type="caution">
    <text evidence="2">The sequence shown here is derived from an EMBL/GenBank/DDBJ whole genome shotgun (WGS) entry which is preliminary data.</text>
</comment>
<dbReference type="EMBL" id="VXIS01000313">
    <property type="protein sequence ID" value="KAA8894772.1"/>
    <property type="molecule type" value="Genomic_DNA"/>
</dbReference>
<feature type="compositionally biased region" description="Basic and acidic residues" evidence="1">
    <location>
        <begin position="107"/>
        <end position="126"/>
    </location>
</feature>
<dbReference type="InParanoid" id="A0A5J5EGD9"/>
<proteinExistence type="predicted"/>
<reference evidence="2 3" key="1">
    <citation type="submission" date="2019-09" db="EMBL/GenBank/DDBJ databases">
        <title>Draft genome of the ectomycorrhizal ascomycete Sphaerosporella brunnea.</title>
        <authorList>
            <consortium name="DOE Joint Genome Institute"/>
            <person name="Benucci G.M."/>
            <person name="Marozzi G."/>
            <person name="Antonielli L."/>
            <person name="Sanchez S."/>
            <person name="Marco P."/>
            <person name="Wang X."/>
            <person name="Falini L.B."/>
            <person name="Barry K."/>
            <person name="Haridas S."/>
            <person name="Lipzen A."/>
            <person name="Labutti K."/>
            <person name="Grigoriev I.V."/>
            <person name="Murat C."/>
            <person name="Martin F."/>
            <person name="Albertini E."/>
            <person name="Donnini D."/>
            <person name="Bonito G."/>
        </authorList>
    </citation>
    <scope>NUCLEOTIDE SEQUENCE [LARGE SCALE GENOMIC DNA]</scope>
    <source>
        <strain evidence="2 3">Sb_GMNB300</strain>
    </source>
</reference>
<protein>
    <recommendedName>
        <fullName evidence="4">CsbD-like domain-containing protein</fullName>
    </recommendedName>
</protein>
<evidence type="ECO:0000256" key="1">
    <source>
        <dbReference type="SAM" id="MobiDB-lite"/>
    </source>
</evidence>
<name>A0A5J5EGD9_9PEZI</name>
<feature type="region of interest" description="Disordered" evidence="1">
    <location>
        <begin position="1"/>
        <end position="27"/>
    </location>
</feature>
<feature type="region of interest" description="Disordered" evidence="1">
    <location>
        <begin position="105"/>
        <end position="126"/>
    </location>
</feature>
<dbReference type="AlphaFoldDB" id="A0A5J5EGD9"/>
<sequence>MSTGVPNLGSSPPSADASSERPASQVRGHAKYVKGVVDETIGQVAGAPSWIESGHESKAQGVAEMRAAKSEKDKDLRESYAHRDPDWLKSEGKQEALLGRTVGCGGMEERGEEKVQTGERMKRDSV</sequence>
<feature type="compositionally biased region" description="Polar residues" evidence="1">
    <location>
        <begin position="1"/>
        <end position="17"/>
    </location>
</feature>
<evidence type="ECO:0000313" key="2">
    <source>
        <dbReference type="EMBL" id="KAA8894772.1"/>
    </source>
</evidence>
<keyword evidence="3" id="KW-1185">Reference proteome</keyword>
<evidence type="ECO:0000313" key="3">
    <source>
        <dbReference type="Proteomes" id="UP000326924"/>
    </source>
</evidence>
<evidence type="ECO:0008006" key="4">
    <source>
        <dbReference type="Google" id="ProtNLM"/>
    </source>
</evidence>
<accession>A0A5J5EGD9</accession>
<feature type="region of interest" description="Disordered" evidence="1">
    <location>
        <begin position="48"/>
        <end position="88"/>
    </location>
</feature>